<evidence type="ECO:0000313" key="4">
    <source>
        <dbReference type="Proteomes" id="UP001549167"/>
    </source>
</evidence>
<feature type="domain" description="AB hydrolase-1" evidence="2">
    <location>
        <begin position="20"/>
        <end position="254"/>
    </location>
</feature>
<dbReference type="InterPro" id="IPR029058">
    <property type="entry name" value="AB_hydrolase_fold"/>
</dbReference>
<organism evidence="3 4">
    <name type="scientific">Alkalibacillus flavidus</name>
    <dbReference type="NCBI Taxonomy" id="546021"/>
    <lineage>
        <taxon>Bacteria</taxon>
        <taxon>Bacillati</taxon>
        <taxon>Bacillota</taxon>
        <taxon>Bacilli</taxon>
        <taxon>Bacillales</taxon>
        <taxon>Bacillaceae</taxon>
        <taxon>Alkalibacillus</taxon>
    </lineage>
</organism>
<evidence type="ECO:0000259" key="2">
    <source>
        <dbReference type="Pfam" id="PF00561"/>
    </source>
</evidence>
<dbReference type="Proteomes" id="UP001549167">
    <property type="component" value="Unassembled WGS sequence"/>
</dbReference>
<dbReference type="SUPFAM" id="SSF53474">
    <property type="entry name" value="alpha/beta-Hydrolases"/>
    <property type="match status" value="1"/>
</dbReference>
<name>A0ABV2KVH0_9BACI</name>
<evidence type="ECO:0000313" key="3">
    <source>
        <dbReference type="EMBL" id="MET3683584.1"/>
    </source>
</evidence>
<evidence type="ECO:0000256" key="1">
    <source>
        <dbReference type="ARBA" id="ARBA00008645"/>
    </source>
</evidence>
<keyword evidence="4" id="KW-1185">Reference proteome</keyword>
<protein>
    <submittedName>
        <fullName evidence="3">Sigma-B regulation protein RsbQ</fullName>
    </submittedName>
</protein>
<accession>A0ABV2KVH0</accession>
<dbReference type="Pfam" id="PF00561">
    <property type="entry name" value="Abhydrolase_1"/>
    <property type="match status" value="1"/>
</dbReference>
<reference evidence="3 4" key="1">
    <citation type="submission" date="2024-06" db="EMBL/GenBank/DDBJ databases">
        <title>Genomic Encyclopedia of Type Strains, Phase IV (KMG-IV): sequencing the most valuable type-strain genomes for metagenomic binning, comparative biology and taxonomic classification.</title>
        <authorList>
            <person name="Goeker M."/>
        </authorList>
    </citation>
    <scope>NUCLEOTIDE SEQUENCE [LARGE SCALE GENOMIC DNA]</scope>
    <source>
        <strain evidence="3 4">DSM 23520</strain>
    </source>
</reference>
<dbReference type="RefSeq" id="WP_354220148.1">
    <property type="nucleotide sequence ID" value="NZ_JBEPMX010000007.1"/>
</dbReference>
<sequence length="267" mass="30186">MPKTIEEKHHVRWLGQGSKTIVFSHGFASDQQTWKWVTPAFEDDYQLLLFDFVGSGQSDYSAYDFKQYSTLDGYAEDVITILDHYELNDVIFVGHSVSGMIGAIVAKERPDLIDQLFMIGASPRYINEPPHYTGGFEEHEIEQLLTMMQTNFVGWASYIAPVALPPSEGRAQSSQLEEKFKDNDPAITHNFLKITLLGDYRNVLADVTCDTIILQCSDDSFVPIEVGHYLRDHISNSRLHILSAKGHYPHMSHPNETAGAIKQYLTT</sequence>
<dbReference type="PANTHER" id="PTHR43039">
    <property type="entry name" value="ESTERASE-RELATED"/>
    <property type="match status" value="1"/>
</dbReference>
<dbReference type="InterPro" id="IPR000073">
    <property type="entry name" value="AB_hydrolase_1"/>
</dbReference>
<dbReference type="Gene3D" id="3.40.50.1820">
    <property type="entry name" value="alpha/beta hydrolase"/>
    <property type="match status" value="1"/>
</dbReference>
<comment type="similarity">
    <text evidence="1">Belongs to the AB hydrolase superfamily.</text>
</comment>
<proteinExistence type="inferred from homology"/>
<dbReference type="EMBL" id="JBEPMX010000007">
    <property type="protein sequence ID" value="MET3683584.1"/>
    <property type="molecule type" value="Genomic_DNA"/>
</dbReference>
<gene>
    <name evidence="3" type="ORF">ABID56_001679</name>
</gene>
<comment type="caution">
    <text evidence="3">The sequence shown here is derived from an EMBL/GenBank/DDBJ whole genome shotgun (WGS) entry which is preliminary data.</text>
</comment>
<dbReference type="PRINTS" id="PR00111">
    <property type="entry name" value="ABHYDROLASE"/>
</dbReference>